<dbReference type="Gene3D" id="2.60.120.330">
    <property type="entry name" value="B-lactam Antibiotic, Isopenicillin N Synthase, Chain"/>
    <property type="match status" value="1"/>
</dbReference>
<proteinExistence type="predicted"/>
<dbReference type="SUPFAM" id="SSF51197">
    <property type="entry name" value="Clavaminate synthase-like"/>
    <property type="match status" value="1"/>
</dbReference>
<accession>A0ABR0K387</accession>
<dbReference type="Proteomes" id="UP001345013">
    <property type="component" value="Unassembled WGS sequence"/>
</dbReference>
<keyword evidence="3" id="KW-1185">Reference proteome</keyword>
<name>A0ABR0K387_9EURO</name>
<dbReference type="InterPro" id="IPR026992">
    <property type="entry name" value="DIOX_N"/>
</dbReference>
<organism evidence="2 3">
    <name type="scientific">Lithohypha guttulata</name>
    <dbReference type="NCBI Taxonomy" id="1690604"/>
    <lineage>
        <taxon>Eukaryota</taxon>
        <taxon>Fungi</taxon>
        <taxon>Dikarya</taxon>
        <taxon>Ascomycota</taxon>
        <taxon>Pezizomycotina</taxon>
        <taxon>Eurotiomycetes</taxon>
        <taxon>Chaetothyriomycetidae</taxon>
        <taxon>Chaetothyriales</taxon>
        <taxon>Trichomeriaceae</taxon>
        <taxon>Lithohypha</taxon>
    </lineage>
</organism>
<reference evidence="2 3" key="1">
    <citation type="submission" date="2023-08" db="EMBL/GenBank/DDBJ databases">
        <title>Black Yeasts Isolated from many extreme environments.</title>
        <authorList>
            <person name="Coleine C."/>
            <person name="Stajich J.E."/>
            <person name="Selbmann L."/>
        </authorList>
    </citation>
    <scope>NUCLEOTIDE SEQUENCE [LARGE SCALE GENOMIC DNA]</scope>
    <source>
        <strain evidence="2 3">CCFEE 5885</strain>
    </source>
</reference>
<protein>
    <recommendedName>
        <fullName evidence="1">Non-haem dioxygenase N-terminal domain-containing protein</fullName>
    </recommendedName>
</protein>
<dbReference type="Pfam" id="PF14226">
    <property type="entry name" value="DIOX_N"/>
    <property type="match status" value="1"/>
</dbReference>
<evidence type="ECO:0000313" key="2">
    <source>
        <dbReference type="EMBL" id="KAK5084972.1"/>
    </source>
</evidence>
<dbReference type="EMBL" id="JAVRRG010000108">
    <property type="protein sequence ID" value="KAK5084972.1"/>
    <property type="molecule type" value="Genomic_DNA"/>
</dbReference>
<dbReference type="InterPro" id="IPR027443">
    <property type="entry name" value="IPNS-like_sf"/>
</dbReference>
<sequence>MARTQLPPFPDNVSVANIATVDYDDLVHEDKAASQTLYEAATGYGFFYLKNHYVDSQFMFDLADETLNLPFDELIKYDVEFSDGGYFGYKVAGDQVVDEKGTADCSQFYNISSITTRQTA</sequence>
<gene>
    <name evidence="2" type="ORF">LTR24_007310</name>
</gene>
<comment type="caution">
    <text evidence="2">The sequence shown here is derived from an EMBL/GenBank/DDBJ whole genome shotgun (WGS) entry which is preliminary data.</text>
</comment>
<evidence type="ECO:0000313" key="3">
    <source>
        <dbReference type="Proteomes" id="UP001345013"/>
    </source>
</evidence>
<feature type="domain" description="Non-haem dioxygenase N-terminal" evidence="1">
    <location>
        <begin position="20"/>
        <end position="113"/>
    </location>
</feature>
<evidence type="ECO:0000259" key="1">
    <source>
        <dbReference type="Pfam" id="PF14226"/>
    </source>
</evidence>